<feature type="transmembrane region" description="Helical" evidence="10">
    <location>
        <begin position="95"/>
        <end position="114"/>
    </location>
</feature>
<dbReference type="Proteomes" id="UP001221757">
    <property type="component" value="Unassembled WGS sequence"/>
</dbReference>
<comment type="similarity">
    <text evidence="2 8">Belongs to the major facilitator superfamily. Sugar transporter (TC 2.A.1.1) family.</text>
</comment>
<feature type="transmembrane region" description="Helical" evidence="10">
    <location>
        <begin position="320"/>
        <end position="342"/>
    </location>
</feature>
<comment type="caution">
    <text evidence="12">The sequence shown here is derived from an EMBL/GenBank/DDBJ whole genome shotgun (WGS) entry which is preliminary data.</text>
</comment>
<proteinExistence type="inferred from homology"/>
<dbReference type="InterPro" id="IPR036259">
    <property type="entry name" value="MFS_trans_sf"/>
</dbReference>
<dbReference type="AlphaFoldDB" id="A0AAD7GI87"/>
<sequence length="556" mass="60263">MSLRSQLDDISRHRNVYLLALSAAMGSLFCGYDIGLIGGVLALGSFQHYFGLDKMDDGEKAVLNGNIVASLQLGGLFGALGVVPFSSRYGRRPCLIASGVIYIIGSAIQVVVGLKTTRETALGLLYFGRFLGGIGVGMVSALAPSYVSECSPPAIRGRCTGLIQLAINFGTMLSFWVNYIASETITPNEKQWRIPFAIQIVPGVLFLLVIPFQPESPRYMVEHEQYARAARTLASLARTAPDDNAVLATIEEIKADFVGKVKLSVFQQIGRMGTSRGVALRCFIPSLVMIFQQCTGTNVINYFSPEVFASLGIDGTSAVLFATGIYGLVKVISVSLVLMFALERIGRKKSFIIGGLGQCVMMLWIGSSSGVHASTAPVLHPLRYLSIVAVYLYAVFYCIGWGPVPWVVAGELAPNHLRSAVMSIAIAASWLFAGTISKFTPIMLNRFGHWTFLIFGFCCFAIAFWSWLCLPETSGVRLEDIGPLFEHDVILRALQDAPGGRIFIGNRRAPPVGKLTATVAAIRVEDLQEAAEREAEPNDPDTKVDAQNAKNVLRDV</sequence>
<keyword evidence="5 10" id="KW-1133">Transmembrane helix</keyword>
<evidence type="ECO:0000313" key="13">
    <source>
        <dbReference type="Proteomes" id="UP001221757"/>
    </source>
</evidence>
<dbReference type="PROSITE" id="PS00216">
    <property type="entry name" value="SUGAR_TRANSPORT_1"/>
    <property type="match status" value="1"/>
</dbReference>
<evidence type="ECO:0000256" key="3">
    <source>
        <dbReference type="ARBA" id="ARBA00022448"/>
    </source>
</evidence>
<feature type="transmembrane region" description="Helical" evidence="10">
    <location>
        <begin position="126"/>
        <end position="147"/>
    </location>
</feature>
<dbReference type="InterPro" id="IPR003663">
    <property type="entry name" value="Sugar/inositol_transpt"/>
</dbReference>
<feature type="transmembrane region" description="Helical" evidence="10">
    <location>
        <begin position="159"/>
        <end position="180"/>
    </location>
</feature>
<dbReference type="PROSITE" id="PS50850">
    <property type="entry name" value="MFS"/>
    <property type="match status" value="1"/>
</dbReference>
<comment type="catalytic activity">
    <reaction evidence="7">
        <text>myo-inositol(out) + H(+)(out) = myo-inositol(in) + H(+)(in)</text>
        <dbReference type="Rhea" id="RHEA:60364"/>
        <dbReference type="ChEBI" id="CHEBI:15378"/>
        <dbReference type="ChEBI" id="CHEBI:17268"/>
    </reaction>
</comment>
<dbReference type="Gene3D" id="1.20.1250.20">
    <property type="entry name" value="MFS general substrate transporter like domains"/>
    <property type="match status" value="2"/>
</dbReference>
<feature type="transmembrane region" description="Helical" evidence="10">
    <location>
        <begin position="384"/>
        <end position="408"/>
    </location>
</feature>
<dbReference type="GO" id="GO:0005351">
    <property type="term" value="F:carbohydrate:proton symporter activity"/>
    <property type="evidence" value="ECO:0007669"/>
    <property type="project" value="TreeGrafter"/>
</dbReference>
<name>A0AAD7GI87_MYCRO</name>
<dbReference type="InterPro" id="IPR050360">
    <property type="entry name" value="MFS_Sugar_Transporters"/>
</dbReference>
<keyword evidence="6 10" id="KW-0472">Membrane</keyword>
<evidence type="ECO:0000256" key="8">
    <source>
        <dbReference type="RuleBase" id="RU003346"/>
    </source>
</evidence>
<keyword evidence="3 8" id="KW-0813">Transport</keyword>
<feature type="compositionally biased region" description="Basic and acidic residues" evidence="9">
    <location>
        <begin position="530"/>
        <end position="544"/>
    </location>
</feature>
<feature type="transmembrane region" description="Helical" evidence="10">
    <location>
        <begin position="16"/>
        <end position="43"/>
    </location>
</feature>
<dbReference type="EMBL" id="JARKIE010000074">
    <property type="protein sequence ID" value="KAJ7689164.1"/>
    <property type="molecule type" value="Genomic_DNA"/>
</dbReference>
<dbReference type="InterPro" id="IPR020846">
    <property type="entry name" value="MFS_dom"/>
</dbReference>
<dbReference type="PANTHER" id="PTHR48022">
    <property type="entry name" value="PLASTIDIC GLUCOSE TRANSPORTER 4"/>
    <property type="match status" value="1"/>
</dbReference>
<feature type="region of interest" description="Disordered" evidence="9">
    <location>
        <begin position="530"/>
        <end position="556"/>
    </location>
</feature>
<evidence type="ECO:0000256" key="7">
    <source>
        <dbReference type="ARBA" id="ARBA00049119"/>
    </source>
</evidence>
<evidence type="ECO:0000313" key="12">
    <source>
        <dbReference type="EMBL" id="KAJ7689164.1"/>
    </source>
</evidence>
<evidence type="ECO:0000256" key="1">
    <source>
        <dbReference type="ARBA" id="ARBA00004141"/>
    </source>
</evidence>
<comment type="subcellular location">
    <subcellularLocation>
        <location evidence="1">Membrane</location>
        <topology evidence="1">Multi-pass membrane protein</topology>
    </subcellularLocation>
</comment>
<keyword evidence="13" id="KW-1185">Reference proteome</keyword>
<reference evidence="12" key="1">
    <citation type="submission" date="2023-03" db="EMBL/GenBank/DDBJ databases">
        <title>Massive genome expansion in bonnet fungi (Mycena s.s.) driven by repeated elements and novel gene families across ecological guilds.</title>
        <authorList>
            <consortium name="Lawrence Berkeley National Laboratory"/>
            <person name="Harder C.B."/>
            <person name="Miyauchi S."/>
            <person name="Viragh M."/>
            <person name="Kuo A."/>
            <person name="Thoen E."/>
            <person name="Andreopoulos B."/>
            <person name="Lu D."/>
            <person name="Skrede I."/>
            <person name="Drula E."/>
            <person name="Henrissat B."/>
            <person name="Morin E."/>
            <person name="Kohler A."/>
            <person name="Barry K."/>
            <person name="LaButti K."/>
            <person name="Morin E."/>
            <person name="Salamov A."/>
            <person name="Lipzen A."/>
            <person name="Mereny Z."/>
            <person name="Hegedus B."/>
            <person name="Baldrian P."/>
            <person name="Stursova M."/>
            <person name="Weitz H."/>
            <person name="Taylor A."/>
            <person name="Grigoriev I.V."/>
            <person name="Nagy L.G."/>
            <person name="Martin F."/>
            <person name="Kauserud H."/>
        </authorList>
    </citation>
    <scope>NUCLEOTIDE SEQUENCE</scope>
    <source>
        <strain evidence="12">CBHHK067</strain>
    </source>
</reference>
<evidence type="ECO:0000256" key="6">
    <source>
        <dbReference type="ARBA" id="ARBA00023136"/>
    </source>
</evidence>
<organism evidence="12 13">
    <name type="scientific">Mycena rosella</name>
    <name type="common">Pink bonnet</name>
    <name type="synonym">Agaricus rosellus</name>
    <dbReference type="NCBI Taxonomy" id="1033263"/>
    <lineage>
        <taxon>Eukaryota</taxon>
        <taxon>Fungi</taxon>
        <taxon>Dikarya</taxon>
        <taxon>Basidiomycota</taxon>
        <taxon>Agaricomycotina</taxon>
        <taxon>Agaricomycetes</taxon>
        <taxon>Agaricomycetidae</taxon>
        <taxon>Agaricales</taxon>
        <taxon>Marasmiineae</taxon>
        <taxon>Mycenaceae</taxon>
        <taxon>Mycena</taxon>
    </lineage>
</organism>
<dbReference type="PROSITE" id="PS00217">
    <property type="entry name" value="SUGAR_TRANSPORT_2"/>
    <property type="match status" value="1"/>
</dbReference>
<dbReference type="PANTHER" id="PTHR48022:SF81">
    <property type="entry name" value="MAJOR FACILITATOR SUPERFAMILY (MFS) PROFILE DOMAIN-CONTAINING PROTEIN"/>
    <property type="match status" value="1"/>
</dbReference>
<dbReference type="Pfam" id="PF00083">
    <property type="entry name" value="Sugar_tr"/>
    <property type="match status" value="1"/>
</dbReference>
<dbReference type="InterPro" id="IPR005829">
    <property type="entry name" value="Sugar_transporter_CS"/>
</dbReference>
<evidence type="ECO:0000256" key="9">
    <source>
        <dbReference type="SAM" id="MobiDB-lite"/>
    </source>
</evidence>
<feature type="domain" description="Major facilitator superfamily (MFS) profile" evidence="11">
    <location>
        <begin position="19"/>
        <end position="474"/>
    </location>
</feature>
<dbReference type="SUPFAM" id="SSF103473">
    <property type="entry name" value="MFS general substrate transporter"/>
    <property type="match status" value="1"/>
</dbReference>
<feature type="transmembrane region" description="Helical" evidence="10">
    <location>
        <begin position="192"/>
        <end position="210"/>
    </location>
</feature>
<evidence type="ECO:0000256" key="4">
    <source>
        <dbReference type="ARBA" id="ARBA00022692"/>
    </source>
</evidence>
<protein>
    <submittedName>
        <fullName evidence="12">General substrate transporter</fullName>
    </submittedName>
</protein>
<accession>A0AAD7GI87</accession>
<keyword evidence="4 10" id="KW-0812">Transmembrane</keyword>
<dbReference type="PRINTS" id="PR00171">
    <property type="entry name" value="SUGRTRNSPORT"/>
</dbReference>
<evidence type="ECO:0000256" key="2">
    <source>
        <dbReference type="ARBA" id="ARBA00010992"/>
    </source>
</evidence>
<evidence type="ECO:0000256" key="5">
    <source>
        <dbReference type="ARBA" id="ARBA00022989"/>
    </source>
</evidence>
<feature type="transmembrane region" description="Helical" evidence="10">
    <location>
        <begin position="351"/>
        <end position="372"/>
    </location>
</feature>
<feature type="transmembrane region" description="Helical" evidence="10">
    <location>
        <begin position="278"/>
        <end position="300"/>
    </location>
</feature>
<evidence type="ECO:0000256" key="10">
    <source>
        <dbReference type="SAM" id="Phobius"/>
    </source>
</evidence>
<dbReference type="GO" id="GO:0016020">
    <property type="term" value="C:membrane"/>
    <property type="evidence" value="ECO:0007669"/>
    <property type="project" value="UniProtKB-SubCell"/>
</dbReference>
<feature type="transmembrane region" description="Helical" evidence="10">
    <location>
        <begin position="450"/>
        <end position="470"/>
    </location>
</feature>
<dbReference type="NCBIfam" id="TIGR00879">
    <property type="entry name" value="SP"/>
    <property type="match status" value="1"/>
</dbReference>
<gene>
    <name evidence="12" type="ORF">B0H17DRAFT_1067146</name>
</gene>
<evidence type="ECO:0000259" key="11">
    <source>
        <dbReference type="PROSITE" id="PS50850"/>
    </source>
</evidence>
<feature type="transmembrane region" description="Helical" evidence="10">
    <location>
        <begin position="420"/>
        <end position="444"/>
    </location>
</feature>
<dbReference type="InterPro" id="IPR005828">
    <property type="entry name" value="MFS_sugar_transport-like"/>
</dbReference>
<feature type="transmembrane region" description="Helical" evidence="10">
    <location>
        <begin position="63"/>
        <end position="83"/>
    </location>
</feature>